<accession>A0A0A9B9Q0</accession>
<name>A0A0A9B9Q0_ARUDO</name>
<evidence type="ECO:0000313" key="1">
    <source>
        <dbReference type="EMBL" id="JAD56022.1"/>
    </source>
</evidence>
<reference evidence="1" key="2">
    <citation type="journal article" date="2015" name="Data Brief">
        <title>Shoot transcriptome of the giant reed, Arundo donax.</title>
        <authorList>
            <person name="Barrero R.A."/>
            <person name="Guerrero F.D."/>
            <person name="Moolhuijzen P."/>
            <person name="Goolsby J.A."/>
            <person name="Tidwell J."/>
            <person name="Bellgard S.E."/>
            <person name="Bellgard M.I."/>
        </authorList>
    </citation>
    <scope>NUCLEOTIDE SEQUENCE</scope>
    <source>
        <tissue evidence="1">Shoot tissue taken approximately 20 cm above the soil surface</tissue>
    </source>
</reference>
<proteinExistence type="predicted"/>
<dbReference type="AlphaFoldDB" id="A0A0A9B9Q0"/>
<organism evidence="1">
    <name type="scientific">Arundo donax</name>
    <name type="common">Giant reed</name>
    <name type="synonym">Donax arundinaceus</name>
    <dbReference type="NCBI Taxonomy" id="35708"/>
    <lineage>
        <taxon>Eukaryota</taxon>
        <taxon>Viridiplantae</taxon>
        <taxon>Streptophyta</taxon>
        <taxon>Embryophyta</taxon>
        <taxon>Tracheophyta</taxon>
        <taxon>Spermatophyta</taxon>
        <taxon>Magnoliopsida</taxon>
        <taxon>Liliopsida</taxon>
        <taxon>Poales</taxon>
        <taxon>Poaceae</taxon>
        <taxon>PACMAD clade</taxon>
        <taxon>Arundinoideae</taxon>
        <taxon>Arundineae</taxon>
        <taxon>Arundo</taxon>
    </lineage>
</organism>
<sequence>MSDTIYMPFTLTHKKVHGICRKIWIPGMFLRIITY</sequence>
<dbReference type="EMBL" id="GBRH01241873">
    <property type="protein sequence ID" value="JAD56022.1"/>
    <property type="molecule type" value="Transcribed_RNA"/>
</dbReference>
<protein>
    <submittedName>
        <fullName evidence="1">Uncharacterized protein</fullName>
    </submittedName>
</protein>
<reference evidence="1" key="1">
    <citation type="submission" date="2014-09" db="EMBL/GenBank/DDBJ databases">
        <authorList>
            <person name="Magalhaes I.L.F."/>
            <person name="Oliveira U."/>
            <person name="Santos F.R."/>
            <person name="Vidigal T.H.D.A."/>
            <person name="Brescovit A.D."/>
            <person name="Santos A.J."/>
        </authorList>
    </citation>
    <scope>NUCLEOTIDE SEQUENCE</scope>
    <source>
        <tissue evidence="1">Shoot tissue taken approximately 20 cm above the soil surface</tissue>
    </source>
</reference>